<dbReference type="EMBL" id="KV722363">
    <property type="protein sequence ID" value="OCH92844.1"/>
    <property type="molecule type" value="Genomic_DNA"/>
</dbReference>
<evidence type="ECO:0000256" key="1">
    <source>
        <dbReference type="SAM" id="MobiDB-lite"/>
    </source>
</evidence>
<evidence type="ECO:0000313" key="3">
    <source>
        <dbReference type="Proteomes" id="UP000250043"/>
    </source>
</evidence>
<gene>
    <name evidence="2" type="ORF">OBBRIDRAFT_833123</name>
</gene>
<evidence type="ECO:0000313" key="2">
    <source>
        <dbReference type="EMBL" id="OCH92844.1"/>
    </source>
</evidence>
<dbReference type="Proteomes" id="UP000250043">
    <property type="component" value="Unassembled WGS sequence"/>
</dbReference>
<name>A0A8E2DNF3_9APHY</name>
<dbReference type="OrthoDB" id="10328192at2759"/>
<accession>A0A8E2DNF3</accession>
<feature type="compositionally biased region" description="Acidic residues" evidence="1">
    <location>
        <begin position="335"/>
        <end position="346"/>
    </location>
</feature>
<protein>
    <submittedName>
        <fullName evidence="2">Uncharacterized protein</fullName>
    </submittedName>
</protein>
<sequence length="359" mass="40273">MSEFKMLQAIGEGEATPEDIELDIVDKLRDLWTQGRVYYDGSTLIVKYLDMVHKLLSRILGSFLGTVKRTDGKEALFPMGSTDIPLSHGGVKQPDESFAIAPTGISSEPGSIVNANLVVEAQNTHIGAREAVVIQLSDALKVHQALVLDLKYGEWKQVIRVILERWQRGRVVPVRVEDIKRYQYRDSRGKMHPIKAGKVYGIDEDGTYYLRSSQDPDYTRCIVFGLPRPKNPEFCYRTKCERTASYELYGRNVNPKSKEMLVFTVGQLENTDDTAVLVKIPIAILSSKIAQATDVANERERVLLNADPSAVVKATCEELQDRVLKSGGKRTASEMSDDSEPPEMDELLQSTRHSSKRRV</sequence>
<keyword evidence="3" id="KW-1185">Reference proteome</keyword>
<proteinExistence type="predicted"/>
<reference evidence="2 3" key="1">
    <citation type="submission" date="2016-07" db="EMBL/GenBank/DDBJ databases">
        <title>Draft genome of the white-rot fungus Obba rivulosa 3A-2.</title>
        <authorList>
            <consortium name="DOE Joint Genome Institute"/>
            <person name="Miettinen O."/>
            <person name="Riley R."/>
            <person name="Acob R."/>
            <person name="Barry K."/>
            <person name="Cullen D."/>
            <person name="De Vries R."/>
            <person name="Hainaut M."/>
            <person name="Hatakka A."/>
            <person name="Henrissat B."/>
            <person name="Hilden K."/>
            <person name="Kuo R."/>
            <person name="Labutti K."/>
            <person name="Lipzen A."/>
            <person name="Makela M.R."/>
            <person name="Sandor L."/>
            <person name="Spatafora J.W."/>
            <person name="Grigoriev I.V."/>
            <person name="Hibbett D.S."/>
        </authorList>
    </citation>
    <scope>NUCLEOTIDE SEQUENCE [LARGE SCALE GENOMIC DNA]</scope>
    <source>
        <strain evidence="2 3">3A-2</strain>
    </source>
</reference>
<organism evidence="2 3">
    <name type="scientific">Obba rivulosa</name>
    <dbReference type="NCBI Taxonomy" id="1052685"/>
    <lineage>
        <taxon>Eukaryota</taxon>
        <taxon>Fungi</taxon>
        <taxon>Dikarya</taxon>
        <taxon>Basidiomycota</taxon>
        <taxon>Agaricomycotina</taxon>
        <taxon>Agaricomycetes</taxon>
        <taxon>Polyporales</taxon>
        <taxon>Gelatoporiaceae</taxon>
        <taxon>Obba</taxon>
    </lineage>
</organism>
<feature type="region of interest" description="Disordered" evidence="1">
    <location>
        <begin position="324"/>
        <end position="359"/>
    </location>
</feature>
<dbReference type="AlphaFoldDB" id="A0A8E2DNF3"/>